<dbReference type="InterPro" id="IPR002142">
    <property type="entry name" value="Peptidase_S49"/>
</dbReference>
<feature type="compositionally biased region" description="Acidic residues" evidence="5">
    <location>
        <begin position="390"/>
        <end position="426"/>
    </location>
</feature>
<keyword evidence="2" id="KW-0645">Protease</keyword>
<dbReference type="Gene3D" id="6.20.330.10">
    <property type="match status" value="1"/>
</dbReference>
<feature type="region of interest" description="Disordered" evidence="5">
    <location>
        <begin position="318"/>
        <end position="342"/>
    </location>
</feature>
<comment type="caution">
    <text evidence="7">The sequence shown here is derived from an EMBL/GenBank/DDBJ whole genome shotgun (WGS) entry which is preliminary data.</text>
</comment>
<feature type="compositionally biased region" description="Basic and acidic residues" evidence="5">
    <location>
        <begin position="377"/>
        <end position="388"/>
    </location>
</feature>
<gene>
    <name evidence="7" type="ORF">C7435_2530</name>
</gene>
<evidence type="ECO:0000256" key="1">
    <source>
        <dbReference type="ARBA" id="ARBA00008683"/>
    </source>
</evidence>
<dbReference type="EMBL" id="RBIM01000006">
    <property type="protein sequence ID" value="RKQ95428.1"/>
    <property type="molecule type" value="Genomic_DNA"/>
</dbReference>
<evidence type="ECO:0000313" key="8">
    <source>
        <dbReference type="Proteomes" id="UP000273675"/>
    </source>
</evidence>
<dbReference type="GO" id="GO:0008236">
    <property type="term" value="F:serine-type peptidase activity"/>
    <property type="evidence" value="ECO:0007669"/>
    <property type="project" value="UniProtKB-KW"/>
</dbReference>
<name>A0A495D1L4_9PROT</name>
<feature type="region of interest" description="Disordered" evidence="5">
    <location>
        <begin position="371"/>
        <end position="450"/>
    </location>
</feature>
<feature type="domain" description="Peptidase S49" evidence="6">
    <location>
        <begin position="165"/>
        <end position="315"/>
    </location>
</feature>
<dbReference type="Gene3D" id="3.90.226.10">
    <property type="entry name" value="2-enoyl-CoA Hydratase, Chain A, domain 1"/>
    <property type="match status" value="1"/>
</dbReference>
<dbReference type="PANTHER" id="PTHR33209:SF1">
    <property type="entry name" value="PEPTIDASE S49 DOMAIN-CONTAINING PROTEIN"/>
    <property type="match status" value="1"/>
</dbReference>
<dbReference type="Proteomes" id="UP000273675">
    <property type="component" value="Unassembled WGS sequence"/>
</dbReference>
<dbReference type="InterPro" id="IPR033855">
    <property type="entry name" value="Protein_C"/>
</dbReference>
<evidence type="ECO:0000259" key="6">
    <source>
        <dbReference type="Pfam" id="PF01343"/>
    </source>
</evidence>
<dbReference type="InterPro" id="IPR029045">
    <property type="entry name" value="ClpP/crotonase-like_dom_sf"/>
</dbReference>
<evidence type="ECO:0000256" key="3">
    <source>
        <dbReference type="ARBA" id="ARBA00022801"/>
    </source>
</evidence>
<evidence type="ECO:0000256" key="4">
    <source>
        <dbReference type="ARBA" id="ARBA00022825"/>
    </source>
</evidence>
<proteinExistence type="inferred from homology"/>
<protein>
    <submittedName>
        <fullName evidence="7">Signal peptide peptidase SppA</fullName>
    </submittedName>
</protein>
<keyword evidence="3" id="KW-0378">Hydrolase</keyword>
<feature type="region of interest" description="Disordered" evidence="5">
    <location>
        <begin position="479"/>
        <end position="521"/>
    </location>
</feature>
<accession>A0A495D1L4</accession>
<dbReference type="CDD" id="cd07022">
    <property type="entry name" value="S49_Sppa_36K_type"/>
    <property type="match status" value="1"/>
</dbReference>
<evidence type="ECO:0000256" key="2">
    <source>
        <dbReference type="ARBA" id="ARBA00022670"/>
    </source>
</evidence>
<dbReference type="GO" id="GO:0006508">
    <property type="term" value="P:proteolysis"/>
    <property type="evidence" value="ECO:0007669"/>
    <property type="project" value="UniProtKB-KW"/>
</dbReference>
<evidence type="ECO:0000313" key="7">
    <source>
        <dbReference type="EMBL" id="RKQ95428.1"/>
    </source>
</evidence>
<dbReference type="Pfam" id="PF01343">
    <property type="entry name" value="Peptidase_S49"/>
    <property type="match status" value="1"/>
</dbReference>
<dbReference type="RefSeq" id="WP_121211925.1">
    <property type="nucleotide sequence ID" value="NZ_RBIM01000006.1"/>
</dbReference>
<dbReference type="SUPFAM" id="SSF52096">
    <property type="entry name" value="ClpP/crotonase"/>
    <property type="match status" value="1"/>
</dbReference>
<evidence type="ECO:0000256" key="5">
    <source>
        <dbReference type="SAM" id="MobiDB-lite"/>
    </source>
</evidence>
<sequence>MSKRRRLSMNASQGAIMLAMHAGFEPELGRLAKVNGWRYDPDQSPGLMDRAVDKMRRMVSGDARPVMPEASALDADLTWERAGYFAAGDVAVIPVQGVLARNGYYDYWDDCWVSGYADIGDAIVEARADERIAASVLVIDSPGGLSYGTDELSELIQANRMAAGGKPIVAFCHMAYSAAQQIAASCDACFAPRGAGLGSIGVRMGWFDWSGMMAEDKVKREEFLSGRFKDMGSPFREVTKEERAMFQAQIDSHAGFFFEAVATGRGISVDTVRSWEARTFTAGGEGDLDPIAAGLLDAVLTEDEAFQAARALAGLTPSSEAADGRVASHTDPAAATRKKEGSMSIEAEIAALRAKAAKGNTDAIAKLGSLGVSVKPPKSEGEDPKGTDPVDPEEEDDVDPEEEEDDVDPEAADDADDPNAADDEEEPKSKSAAGRKIGRIGVRDNKARLGSSLAADVAAGETSFKAALRTLRAAGAEASPFDKAMKGGRRGAPQAKPVDAPKSGDANRVLAKMNNRLGIKA</sequence>
<dbReference type="OrthoDB" id="266140at2"/>
<organism evidence="7 8">
    <name type="scientific">Maricaulis maris</name>
    <dbReference type="NCBI Taxonomy" id="74318"/>
    <lineage>
        <taxon>Bacteria</taxon>
        <taxon>Pseudomonadati</taxon>
        <taxon>Pseudomonadota</taxon>
        <taxon>Alphaproteobacteria</taxon>
        <taxon>Maricaulales</taxon>
        <taxon>Maricaulaceae</taxon>
        <taxon>Maricaulis</taxon>
    </lineage>
</organism>
<comment type="similarity">
    <text evidence="1">Belongs to the peptidase S49 family.</text>
</comment>
<reference evidence="7 8" key="1">
    <citation type="submission" date="2018-10" db="EMBL/GenBank/DDBJ databases">
        <title>Genomic Encyclopedia of Type Strains, Phase IV (KMG-IV): sequencing the most valuable type-strain genomes for metagenomic binning, comparative biology and taxonomic classification.</title>
        <authorList>
            <person name="Goeker M."/>
        </authorList>
    </citation>
    <scope>NUCLEOTIDE SEQUENCE [LARGE SCALE GENOMIC DNA]</scope>
    <source>
        <strain evidence="7 8">DSM 4734</strain>
    </source>
</reference>
<dbReference type="AlphaFoldDB" id="A0A495D1L4"/>
<keyword evidence="4" id="KW-0720">Serine protease</keyword>
<dbReference type="PANTHER" id="PTHR33209">
    <property type="entry name" value="PROTEASE 4"/>
    <property type="match status" value="1"/>
</dbReference>